<evidence type="ECO:0000256" key="2">
    <source>
        <dbReference type="ARBA" id="ARBA00023015"/>
    </source>
</evidence>
<keyword evidence="5" id="KW-0539">Nucleus</keyword>
<sequence length="160" mass="17869">MFRLGSGEVIGEIKSGFSSDFLLGGFQRGVERKDPRKTRKRDKAALLDNNGQGKDTDQEDRHLPVRQILDPLDLCLSLTFSKRRGGLMKAAHELAVLCDAQLGLINFSSSNKMYEYCSSPCRLDKPKVCITQSMIHPHRFEPTQPNLQEAATLPSHASQL</sequence>
<evidence type="ECO:0000259" key="7">
    <source>
        <dbReference type="PROSITE" id="PS50066"/>
    </source>
</evidence>
<gene>
    <name evidence="8" type="ORF">NE237_027359</name>
</gene>
<feature type="region of interest" description="Disordered" evidence="6">
    <location>
        <begin position="32"/>
        <end position="62"/>
    </location>
</feature>
<dbReference type="OrthoDB" id="1933443at2759"/>
<feature type="domain" description="MADS-box" evidence="7">
    <location>
        <begin position="78"/>
        <end position="120"/>
    </location>
</feature>
<dbReference type="InterPro" id="IPR050142">
    <property type="entry name" value="MADS-box/MEF2_TF"/>
</dbReference>
<protein>
    <recommendedName>
        <fullName evidence="7">MADS-box domain-containing protein</fullName>
    </recommendedName>
</protein>
<comment type="caution">
    <text evidence="8">The sequence shown here is derived from an EMBL/GenBank/DDBJ whole genome shotgun (WGS) entry which is preliminary data.</text>
</comment>
<evidence type="ECO:0000313" key="8">
    <source>
        <dbReference type="EMBL" id="KAJ4950527.1"/>
    </source>
</evidence>
<dbReference type="PRINTS" id="PR00404">
    <property type="entry name" value="MADSDOMAIN"/>
</dbReference>
<dbReference type="PANTHER" id="PTHR48019">
    <property type="entry name" value="SERUM RESPONSE FACTOR HOMOLOG"/>
    <property type="match status" value="1"/>
</dbReference>
<dbReference type="AlphaFoldDB" id="A0A9Q0GMD6"/>
<comment type="subcellular location">
    <subcellularLocation>
        <location evidence="1">Nucleus</location>
    </subcellularLocation>
</comment>
<dbReference type="GO" id="GO:0046983">
    <property type="term" value="F:protein dimerization activity"/>
    <property type="evidence" value="ECO:0007669"/>
    <property type="project" value="InterPro"/>
</dbReference>
<keyword evidence="3" id="KW-0238">DNA-binding</keyword>
<evidence type="ECO:0000256" key="3">
    <source>
        <dbReference type="ARBA" id="ARBA00023125"/>
    </source>
</evidence>
<evidence type="ECO:0000256" key="1">
    <source>
        <dbReference type="ARBA" id="ARBA00004123"/>
    </source>
</evidence>
<reference evidence="8" key="1">
    <citation type="journal article" date="2023" name="Plant J.">
        <title>The genome of the king protea, Protea cynaroides.</title>
        <authorList>
            <person name="Chang J."/>
            <person name="Duong T.A."/>
            <person name="Schoeman C."/>
            <person name="Ma X."/>
            <person name="Roodt D."/>
            <person name="Barker N."/>
            <person name="Li Z."/>
            <person name="Van de Peer Y."/>
            <person name="Mizrachi E."/>
        </authorList>
    </citation>
    <scope>NUCLEOTIDE SEQUENCE</scope>
    <source>
        <tissue evidence="8">Young leaves</tissue>
    </source>
</reference>
<dbReference type="GO" id="GO:0003677">
    <property type="term" value="F:DNA binding"/>
    <property type="evidence" value="ECO:0007669"/>
    <property type="project" value="UniProtKB-KW"/>
</dbReference>
<dbReference type="EMBL" id="JAMYWD010000012">
    <property type="protein sequence ID" value="KAJ4950527.1"/>
    <property type="molecule type" value="Genomic_DNA"/>
</dbReference>
<accession>A0A9Q0GMD6</accession>
<feature type="region of interest" description="Disordered" evidence="6">
    <location>
        <begin position="140"/>
        <end position="160"/>
    </location>
</feature>
<proteinExistence type="predicted"/>
<evidence type="ECO:0000256" key="4">
    <source>
        <dbReference type="ARBA" id="ARBA00023163"/>
    </source>
</evidence>
<evidence type="ECO:0000313" key="9">
    <source>
        <dbReference type="Proteomes" id="UP001141806"/>
    </source>
</evidence>
<dbReference type="InterPro" id="IPR002100">
    <property type="entry name" value="TF_MADSbox"/>
</dbReference>
<keyword evidence="2" id="KW-0805">Transcription regulation</keyword>
<dbReference type="Gene3D" id="3.40.1810.10">
    <property type="entry name" value="Transcription factor, MADS-box"/>
    <property type="match status" value="1"/>
</dbReference>
<dbReference type="PROSITE" id="PS50066">
    <property type="entry name" value="MADS_BOX_2"/>
    <property type="match status" value="1"/>
</dbReference>
<organism evidence="8 9">
    <name type="scientific">Protea cynaroides</name>
    <dbReference type="NCBI Taxonomy" id="273540"/>
    <lineage>
        <taxon>Eukaryota</taxon>
        <taxon>Viridiplantae</taxon>
        <taxon>Streptophyta</taxon>
        <taxon>Embryophyta</taxon>
        <taxon>Tracheophyta</taxon>
        <taxon>Spermatophyta</taxon>
        <taxon>Magnoliopsida</taxon>
        <taxon>Proteales</taxon>
        <taxon>Proteaceae</taxon>
        <taxon>Protea</taxon>
    </lineage>
</organism>
<feature type="compositionally biased region" description="Polar residues" evidence="6">
    <location>
        <begin position="143"/>
        <end position="160"/>
    </location>
</feature>
<dbReference type="SUPFAM" id="SSF55455">
    <property type="entry name" value="SRF-like"/>
    <property type="match status" value="1"/>
</dbReference>
<dbReference type="Pfam" id="PF00319">
    <property type="entry name" value="SRF-TF"/>
    <property type="match status" value="1"/>
</dbReference>
<dbReference type="InterPro" id="IPR036879">
    <property type="entry name" value="TF_MADSbox_sf"/>
</dbReference>
<name>A0A9Q0GMD6_9MAGN</name>
<dbReference type="SMART" id="SM00432">
    <property type="entry name" value="MADS"/>
    <property type="match status" value="1"/>
</dbReference>
<evidence type="ECO:0000256" key="6">
    <source>
        <dbReference type="SAM" id="MobiDB-lite"/>
    </source>
</evidence>
<keyword evidence="9" id="KW-1185">Reference proteome</keyword>
<dbReference type="Proteomes" id="UP001141806">
    <property type="component" value="Unassembled WGS sequence"/>
</dbReference>
<dbReference type="GO" id="GO:0005634">
    <property type="term" value="C:nucleus"/>
    <property type="evidence" value="ECO:0007669"/>
    <property type="project" value="UniProtKB-SubCell"/>
</dbReference>
<evidence type="ECO:0000256" key="5">
    <source>
        <dbReference type="ARBA" id="ARBA00023242"/>
    </source>
</evidence>
<keyword evidence="4" id="KW-0804">Transcription</keyword>